<dbReference type="GO" id="GO:0009279">
    <property type="term" value="C:cell outer membrane"/>
    <property type="evidence" value="ECO:0007669"/>
    <property type="project" value="UniProtKB-SubCell"/>
</dbReference>
<accession>A0A1H4XVP4</accession>
<sequence>MSMSLHKIVLGAAPLSLGLLSLATPVELLAADETLGTVVVTGVRGSQQRTVTNSPAPIDVIDSEQLRSIGQNGLKEMLGRLLPSFNVPTINGGGTAFLVRGVSMRGLGGDQVLVLINGKRRHNSALINNGARVGNASVPVDLDLIPTAAIERIEVLRDGAAAQYGSDAIAGVINIILKRNAEGLTSDTTLGQYYDGDGTTGHEAFNWGNKLGEDGGFFNLSWDAKLQEPYERSSAASGQLYFKQADGSPDPRESNRQGWGTEYGLGRDRTTSLAYNAELPLADDLKLYSFSTLSYRNSNKNLGHRKPTDITSLAGVPNAPYPNGGQARREIRETDFQVAGGAKGLAGGWDWDLSSTYGKDRGVLDTANNLNISNGPYSQHDFHLGNLVFDQWTNNLDFSRALDIGWSSPLETSFGVEYRWEKYALEEGEPNSYNQGSYVPATGPFAGVVPDPGLFSVNGTTPEDAYSLKRHSEAAYVDLGLNITPNWYVGAAARYEKYNLGVGDTTSGKLTTRYEFLPGYAVRAAVSNGFRAPSLAQSVFSTTSTVTQFGAGGTTSSVRTKQMRPNSPEAIALGAKDLEPETSRNYSLGFTAEPTERLRLTADFYLIDIDKRILQTGILKGPAVSQILVENGLSPNLAGQYYTNAADTRTKGVDLVADYSQSFGEYGTAKWSVAYNHNKTTIRDLADTPSALSRLGAGYVLFDRQQQIDLTKSTPKDKWILSTNYKVGDWTTNLQLTRFGEYTEGSNLPANDRTYSAKWITDLDVAYDVTQNLTVAVGANNLFDVYPDKIGLKAWAGTYEYGMFSPYGLGGGYYYSRVSLAF</sequence>
<dbReference type="PANTHER" id="PTHR47234:SF3">
    <property type="entry name" value="SECRETIN_TONB SHORT N-TERMINAL DOMAIN-CONTAINING PROTEIN"/>
    <property type="match status" value="1"/>
</dbReference>
<proteinExistence type="inferred from homology"/>
<keyword evidence="11" id="KW-0732">Signal</keyword>
<evidence type="ECO:0000256" key="10">
    <source>
        <dbReference type="SAM" id="MobiDB-lite"/>
    </source>
</evidence>
<dbReference type="PROSITE" id="PS52016">
    <property type="entry name" value="TONB_DEPENDENT_REC_3"/>
    <property type="match status" value="1"/>
</dbReference>
<comment type="similarity">
    <text evidence="8 9">Belongs to the TonB-dependent receptor family.</text>
</comment>
<evidence type="ECO:0000256" key="8">
    <source>
        <dbReference type="PROSITE-ProRule" id="PRU01360"/>
    </source>
</evidence>
<feature type="domain" description="TonB-dependent receptor plug" evidence="13">
    <location>
        <begin position="52"/>
        <end position="172"/>
    </location>
</feature>
<evidence type="ECO:0000256" key="11">
    <source>
        <dbReference type="SAM" id="SignalP"/>
    </source>
</evidence>
<feature type="chain" id="PRO_5011742738" evidence="11">
    <location>
        <begin position="31"/>
        <end position="822"/>
    </location>
</feature>
<dbReference type="Gene3D" id="2.170.130.10">
    <property type="entry name" value="TonB-dependent receptor, plug domain"/>
    <property type="match status" value="1"/>
</dbReference>
<evidence type="ECO:0000256" key="5">
    <source>
        <dbReference type="ARBA" id="ARBA00023077"/>
    </source>
</evidence>
<gene>
    <name evidence="14" type="ORF">SAMN05216178_6210</name>
</gene>
<keyword evidence="5 9" id="KW-0798">TonB box</keyword>
<dbReference type="SUPFAM" id="SSF56935">
    <property type="entry name" value="Porins"/>
    <property type="match status" value="1"/>
</dbReference>
<evidence type="ECO:0000256" key="6">
    <source>
        <dbReference type="ARBA" id="ARBA00023136"/>
    </source>
</evidence>
<dbReference type="Gene3D" id="2.40.170.20">
    <property type="entry name" value="TonB-dependent receptor, beta-barrel domain"/>
    <property type="match status" value="1"/>
</dbReference>
<keyword evidence="2 8" id="KW-0813">Transport</keyword>
<evidence type="ECO:0000259" key="13">
    <source>
        <dbReference type="Pfam" id="PF07715"/>
    </source>
</evidence>
<feature type="signal peptide" evidence="11">
    <location>
        <begin position="1"/>
        <end position="30"/>
    </location>
</feature>
<reference evidence="15" key="1">
    <citation type="submission" date="2016-10" db="EMBL/GenBank/DDBJ databases">
        <authorList>
            <person name="Varghese N."/>
            <person name="Submissions S."/>
        </authorList>
    </citation>
    <scope>NUCLEOTIDE SEQUENCE [LARGE SCALE GENOMIC DNA]</scope>
    <source>
        <strain evidence="15">DSM 9751</strain>
    </source>
</reference>
<evidence type="ECO:0000256" key="9">
    <source>
        <dbReference type="RuleBase" id="RU003357"/>
    </source>
</evidence>
<dbReference type="EMBL" id="FNTJ01000002">
    <property type="protein sequence ID" value="SED09709.1"/>
    <property type="molecule type" value="Genomic_DNA"/>
</dbReference>
<dbReference type="InterPro" id="IPR036942">
    <property type="entry name" value="Beta-barrel_TonB_sf"/>
</dbReference>
<keyword evidence="6 8" id="KW-0472">Membrane</keyword>
<dbReference type="Proteomes" id="UP000198982">
    <property type="component" value="Unassembled WGS sequence"/>
</dbReference>
<feature type="domain" description="TonB-dependent receptor-like beta-barrel" evidence="12">
    <location>
        <begin position="294"/>
        <end position="782"/>
    </location>
</feature>
<organism evidence="14 15">
    <name type="scientific">Pseudomonas saponiphila</name>
    <dbReference type="NCBI Taxonomy" id="556534"/>
    <lineage>
        <taxon>Bacteria</taxon>
        <taxon>Pseudomonadati</taxon>
        <taxon>Pseudomonadota</taxon>
        <taxon>Gammaproteobacteria</taxon>
        <taxon>Pseudomonadales</taxon>
        <taxon>Pseudomonadaceae</taxon>
        <taxon>Pseudomonas</taxon>
    </lineage>
</organism>
<dbReference type="InterPro" id="IPR000531">
    <property type="entry name" value="Beta-barrel_TonB"/>
</dbReference>
<evidence type="ECO:0000259" key="12">
    <source>
        <dbReference type="Pfam" id="PF00593"/>
    </source>
</evidence>
<keyword evidence="7 8" id="KW-0998">Cell outer membrane</keyword>
<evidence type="ECO:0000256" key="4">
    <source>
        <dbReference type="ARBA" id="ARBA00022692"/>
    </source>
</evidence>
<comment type="subcellular location">
    <subcellularLocation>
        <location evidence="1 8">Cell outer membrane</location>
        <topology evidence="1 8">Multi-pass membrane protein</topology>
    </subcellularLocation>
</comment>
<evidence type="ECO:0000313" key="15">
    <source>
        <dbReference type="Proteomes" id="UP000198982"/>
    </source>
</evidence>
<dbReference type="AlphaFoldDB" id="A0A1H4XVP4"/>
<evidence type="ECO:0000256" key="2">
    <source>
        <dbReference type="ARBA" id="ARBA00022448"/>
    </source>
</evidence>
<keyword evidence="4 8" id="KW-0812">Transmembrane</keyword>
<dbReference type="Pfam" id="PF00593">
    <property type="entry name" value="TonB_dep_Rec_b-barrel"/>
    <property type="match status" value="1"/>
</dbReference>
<dbReference type="PANTHER" id="PTHR47234">
    <property type="match status" value="1"/>
</dbReference>
<keyword evidence="3 8" id="KW-1134">Transmembrane beta strand</keyword>
<dbReference type="InterPro" id="IPR037066">
    <property type="entry name" value="Plug_dom_sf"/>
</dbReference>
<evidence type="ECO:0000256" key="1">
    <source>
        <dbReference type="ARBA" id="ARBA00004571"/>
    </source>
</evidence>
<name>A0A1H4XVP4_9PSED</name>
<evidence type="ECO:0000256" key="7">
    <source>
        <dbReference type="ARBA" id="ARBA00023237"/>
    </source>
</evidence>
<protein>
    <submittedName>
        <fullName evidence="14">Iron complex outermembrane recepter protein</fullName>
    </submittedName>
</protein>
<dbReference type="InterPro" id="IPR012910">
    <property type="entry name" value="Plug_dom"/>
</dbReference>
<evidence type="ECO:0000256" key="3">
    <source>
        <dbReference type="ARBA" id="ARBA00022452"/>
    </source>
</evidence>
<evidence type="ECO:0000313" key="14">
    <source>
        <dbReference type="EMBL" id="SED09709.1"/>
    </source>
</evidence>
<feature type="region of interest" description="Disordered" evidence="10">
    <location>
        <begin position="242"/>
        <end position="263"/>
    </location>
</feature>
<dbReference type="InterPro" id="IPR039426">
    <property type="entry name" value="TonB-dep_rcpt-like"/>
</dbReference>
<keyword evidence="15" id="KW-1185">Reference proteome</keyword>
<dbReference type="Pfam" id="PF07715">
    <property type="entry name" value="Plug"/>
    <property type="match status" value="1"/>
</dbReference>
<dbReference type="CDD" id="cd01347">
    <property type="entry name" value="ligand_gated_channel"/>
    <property type="match status" value="1"/>
</dbReference>